<evidence type="ECO:0000259" key="2">
    <source>
        <dbReference type="Pfam" id="PF01558"/>
    </source>
</evidence>
<name>A0A7C7D605_9FIRM</name>
<gene>
    <name evidence="3" type="ORF">GX523_10300</name>
</gene>
<dbReference type="AlphaFoldDB" id="A0A7C7D605"/>
<comment type="caution">
    <text evidence="3">The sequence shown here is derived from an EMBL/GenBank/DDBJ whole genome shotgun (WGS) entry which is preliminary data.</text>
</comment>
<dbReference type="PANTHER" id="PTHR43366">
    <property type="entry name" value="PYRUVATE SYNTHASE SUBUNIT PORC"/>
    <property type="match status" value="1"/>
</dbReference>
<dbReference type="Gene3D" id="3.40.920.10">
    <property type="entry name" value="Pyruvate-ferredoxin oxidoreductase, PFOR, domain III"/>
    <property type="match status" value="1"/>
</dbReference>
<dbReference type="PANTHER" id="PTHR43366:SF1">
    <property type="entry name" value="PYRUVATE SYNTHASE SUBUNIT PORC"/>
    <property type="match status" value="1"/>
</dbReference>
<dbReference type="Pfam" id="PF01558">
    <property type="entry name" value="POR"/>
    <property type="match status" value="1"/>
</dbReference>
<organism evidence="3 4">
    <name type="scientific">Desulfitobacterium dehalogenans</name>
    <dbReference type="NCBI Taxonomy" id="36854"/>
    <lineage>
        <taxon>Bacteria</taxon>
        <taxon>Bacillati</taxon>
        <taxon>Bacillota</taxon>
        <taxon>Clostridia</taxon>
        <taxon>Eubacteriales</taxon>
        <taxon>Desulfitobacteriaceae</taxon>
        <taxon>Desulfitobacterium</taxon>
    </lineage>
</organism>
<evidence type="ECO:0000313" key="3">
    <source>
        <dbReference type="EMBL" id="HHY27112.1"/>
    </source>
</evidence>
<reference evidence="3 4" key="1">
    <citation type="journal article" date="2020" name="Biotechnol. Biofuels">
        <title>New insights from the biogas microbiome by comprehensive genome-resolved metagenomics of nearly 1600 species originating from multiple anaerobic digesters.</title>
        <authorList>
            <person name="Campanaro S."/>
            <person name="Treu L."/>
            <person name="Rodriguez-R L.M."/>
            <person name="Kovalovszki A."/>
            <person name="Ziels R.M."/>
            <person name="Maus I."/>
            <person name="Zhu X."/>
            <person name="Kougias P.G."/>
            <person name="Basile A."/>
            <person name="Luo G."/>
            <person name="Schluter A."/>
            <person name="Konstantinidis K.T."/>
            <person name="Angelidaki I."/>
        </authorList>
    </citation>
    <scope>NUCLEOTIDE SEQUENCE [LARGE SCALE GENOMIC DNA]</scope>
    <source>
        <strain evidence="3">AS05jafATM_4</strain>
    </source>
</reference>
<sequence length="140" mass="15364">MIEIKFLGRFGQPVGKITRTIGKQLMAEGKHVQVFDGFGAFRPGNPTNSTIRISEKVIIERSEHETTPDVIVVLDNSLFAVSDVTKGLKPNGLVMALGVTAEVLGEKADNYRFIPFDSNFKGGADCEDELMRALKEHSVL</sequence>
<dbReference type="InterPro" id="IPR002869">
    <property type="entry name" value="Pyrv_flavodox_OxRed_cen"/>
</dbReference>
<keyword evidence="3" id="KW-0670">Pyruvate</keyword>
<feature type="domain" description="Pyruvate/ketoisovalerate oxidoreductase catalytic" evidence="2">
    <location>
        <begin position="11"/>
        <end position="95"/>
    </location>
</feature>
<dbReference type="InterPro" id="IPR051626">
    <property type="entry name" value="Oxidoreductase_gamma_subunit"/>
</dbReference>
<evidence type="ECO:0000313" key="4">
    <source>
        <dbReference type="Proteomes" id="UP000553059"/>
    </source>
</evidence>
<accession>A0A7C7D605</accession>
<proteinExistence type="predicted"/>
<keyword evidence="1" id="KW-0560">Oxidoreductase</keyword>
<dbReference type="InterPro" id="IPR019752">
    <property type="entry name" value="Pyrv/ketoisovalerate_OxRed_cat"/>
</dbReference>
<dbReference type="Proteomes" id="UP000553059">
    <property type="component" value="Unassembled WGS sequence"/>
</dbReference>
<dbReference type="EMBL" id="DUTF01000234">
    <property type="protein sequence ID" value="HHY27112.1"/>
    <property type="molecule type" value="Genomic_DNA"/>
</dbReference>
<dbReference type="SUPFAM" id="SSF53323">
    <property type="entry name" value="Pyruvate-ferredoxin oxidoreductase, PFOR, domain III"/>
    <property type="match status" value="1"/>
</dbReference>
<protein>
    <submittedName>
        <fullName evidence="3">Pyruvate oxidoreductase</fullName>
    </submittedName>
</protein>
<evidence type="ECO:0000256" key="1">
    <source>
        <dbReference type="ARBA" id="ARBA00023002"/>
    </source>
</evidence>
<dbReference type="GO" id="GO:0016903">
    <property type="term" value="F:oxidoreductase activity, acting on the aldehyde or oxo group of donors"/>
    <property type="evidence" value="ECO:0007669"/>
    <property type="project" value="InterPro"/>
</dbReference>